<evidence type="ECO:0000259" key="1">
    <source>
        <dbReference type="Pfam" id="PF12697"/>
    </source>
</evidence>
<dbReference type="Pfam" id="PF12697">
    <property type="entry name" value="Abhydrolase_6"/>
    <property type="match status" value="1"/>
</dbReference>
<gene>
    <name evidence="2" type="ORF">HD593_005774</name>
</gene>
<dbReference type="InterPro" id="IPR000639">
    <property type="entry name" value="Epox_hydrolase-like"/>
</dbReference>
<dbReference type="PANTHER" id="PTHR43798:SF5">
    <property type="entry name" value="MONOACYLGLYCEROL LIPASE ABHD6"/>
    <property type="match status" value="1"/>
</dbReference>
<sequence length="252" mass="27026">MTVVFVHGVPVTSAVWTPLLKELSAFQHDEVVRLSPPGFGAPLPADFGATIEDYRNWLVAELSRFAGPVHLVGHDWGGGHVTEVAMARPDLLRSWVSDTIGGYEPDFVWHPLAQLWQTPGEGERSIGEIFAGDAGERAARMVEWGIPEPAAGEVALAQGADMGRAILALYRSAVPPVLVERGRDLPAAAARPGLVLVPTEDVTVGSVAARHRAAGRAGARAVELDGLGHWWMLQDPARAARVLSEFWNGLES</sequence>
<dbReference type="InterPro" id="IPR000073">
    <property type="entry name" value="AB_hydrolase_1"/>
</dbReference>
<evidence type="ECO:0000313" key="3">
    <source>
        <dbReference type="Proteomes" id="UP000565579"/>
    </source>
</evidence>
<dbReference type="InterPro" id="IPR050266">
    <property type="entry name" value="AB_hydrolase_sf"/>
</dbReference>
<dbReference type="RefSeq" id="WP_185105140.1">
    <property type="nucleotide sequence ID" value="NZ_JACHMI010000001.1"/>
</dbReference>
<evidence type="ECO:0000313" key="2">
    <source>
        <dbReference type="EMBL" id="MBB6550979.1"/>
    </source>
</evidence>
<dbReference type="PRINTS" id="PR00412">
    <property type="entry name" value="EPOXHYDRLASE"/>
</dbReference>
<dbReference type="AlphaFoldDB" id="A0A7X0U119"/>
<dbReference type="PANTHER" id="PTHR43798">
    <property type="entry name" value="MONOACYLGLYCEROL LIPASE"/>
    <property type="match status" value="1"/>
</dbReference>
<comment type="caution">
    <text evidence="2">The sequence shown here is derived from an EMBL/GenBank/DDBJ whole genome shotgun (WGS) entry which is preliminary data.</text>
</comment>
<dbReference type="InterPro" id="IPR029058">
    <property type="entry name" value="AB_hydrolase_fold"/>
</dbReference>
<protein>
    <submittedName>
        <fullName evidence="2">Pimeloyl-ACP methyl ester carboxylesterase</fullName>
    </submittedName>
</protein>
<keyword evidence="3" id="KW-1185">Reference proteome</keyword>
<proteinExistence type="predicted"/>
<feature type="domain" description="AB hydrolase-1" evidence="1">
    <location>
        <begin position="3"/>
        <end position="241"/>
    </location>
</feature>
<dbReference type="SUPFAM" id="SSF53474">
    <property type="entry name" value="alpha/beta-Hydrolases"/>
    <property type="match status" value="1"/>
</dbReference>
<dbReference type="GO" id="GO:0016020">
    <property type="term" value="C:membrane"/>
    <property type="evidence" value="ECO:0007669"/>
    <property type="project" value="TreeGrafter"/>
</dbReference>
<dbReference type="GO" id="GO:0046464">
    <property type="term" value="P:acylglycerol catabolic process"/>
    <property type="evidence" value="ECO:0007669"/>
    <property type="project" value="TreeGrafter"/>
</dbReference>
<reference evidence="2 3" key="1">
    <citation type="submission" date="2020-08" db="EMBL/GenBank/DDBJ databases">
        <title>Sequencing the genomes of 1000 actinobacteria strains.</title>
        <authorList>
            <person name="Klenk H.-P."/>
        </authorList>
    </citation>
    <scope>NUCLEOTIDE SEQUENCE [LARGE SCALE GENOMIC DNA]</scope>
    <source>
        <strain evidence="2 3">DSM 43768</strain>
    </source>
</reference>
<dbReference type="GO" id="GO:0047372">
    <property type="term" value="F:monoacylglycerol lipase activity"/>
    <property type="evidence" value="ECO:0007669"/>
    <property type="project" value="TreeGrafter"/>
</dbReference>
<dbReference type="Gene3D" id="3.40.50.1820">
    <property type="entry name" value="alpha/beta hydrolase"/>
    <property type="match status" value="1"/>
</dbReference>
<organism evidence="2 3">
    <name type="scientific">Nonomuraea rubra</name>
    <dbReference type="NCBI Taxonomy" id="46180"/>
    <lineage>
        <taxon>Bacteria</taxon>
        <taxon>Bacillati</taxon>
        <taxon>Actinomycetota</taxon>
        <taxon>Actinomycetes</taxon>
        <taxon>Streptosporangiales</taxon>
        <taxon>Streptosporangiaceae</taxon>
        <taxon>Nonomuraea</taxon>
    </lineage>
</organism>
<name>A0A7X0U119_9ACTN</name>
<accession>A0A7X0U119</accession>
<dbReference type="EMBL" id="JACHMI010000001">
    <property type="protein sequence ID" value="MBB6550979.1"/>
    <property type="molecule type" value="Genomic_DNA"/>
</dbReference>
<dbReference type="Proteomes" id="UP000565579">
    <property type="component" value="Unassembled WGS sequence"/>
</dbReference>